<keyword evidence="4" id="KW-1185">Reference proteome</keyword>
<organism evidence="3 4">
    <name type="scientific">Roseiconus lacunae</name>
    <dbReference type="NCBI Taxonomy" id="2605694"/>
    <lineage>
        <taxon>Bacteria</taxon>
        <taxon>Pseudomonadati</taxon>
        <taxon>Planctomycetota</taxon>
        <taxon>Planctomycetia</taxon>
        <taxon>Pirellulales</taxon>
        <taxon>Pirellulaceae</taxon>
        <taxon>Roseiconus</taxon>
    </lineage>
</organism>
<accession>A0ABT7PKD0</accession>
<gene>
    <name evidence="3" type="ORF">QTN89_14415</name>
</gene>
<keyword evidence="1" id="KW-0732">Signal</keyword>
<feature type="domain" description="3-keto-alpha-glucoside-1,2-lyase/3-keto-2-hydroxy-glucal hydratase" evidence="2">
    <location>
        <begin position="58"/>
        <end position="245"/>
    </location>
</feature>
<feature type="signal peptide" evidence="1">
    <location>
        <begin position="1"/>
        <end position="19"/>
    </location>
</feature>
<sequence>MICRCFLAATALLASVAGAGELDPSQQKWIDKYEKQQNAPNPAEMLINTESEPALGEGFEPLFNGKNLDGWRPIGGECKFEAVDGEVIGTCVPGSPSTYLSSERDDYKDFIFTCEMKWEEDGNSGVMFRAKLRKKGDKETVYGPQAEMEGFSQDRGWSGGIYGQSCGGYFYPLWLKQHAEARQALKEGEWNRLTIKVQGNDVKTWINGVPAAHWQDDGTYAEGYFGLQIHSGKSGKVRWKGVRVKEL</sequence>
<dbReference type="Gene3D" id="2.60.120.560">
    <property type="entry name" value="Exo-inulinase, domain 1"/>
    <property type="match status" value="1"/>
</dbReference>
<reference evidence="3 4" key="1">
    <citation type="submission" date="2023-06" db="EMBL/GenBank/DDBJ databases">
        <title>Roseiconus lacunae JC819 isolated from Gulf of Mannar region, Tamil Nadu.</title>
        <authorList>
            <person name="Pk S."/>
            <person name="Ch S."/>
            <person name="Ch V.R."/>
        </authorList>
    </citation>
    <scope>NUCLEOTIDE SEQUENCE [LARGE SCALE GENOMIC DNA]</scope>
    <source>
        <strain evidence="3 4">JC819</strain>
    </source>
</reference>
<name>A0ABT7PKD0_9BACT</name>
<evidence type="ECO:0000313" key="4">
    <source>
        <dbReference type="Proteomes" id="UP001239462"/>
    </source>
</evidence>
<dbReference type="Proteomes" id="UP001239462">
    <property type="component" value="Unassembled WGS sequence"/>
</dbReference>
<feature type="chain" id="PRO_5046548677" evidence="1">
    <location>
        <begin position="20"/>
        <end position="247"/>
    </location>
</feature>
<evidence type="ECO:0000256" key="1">
    <source>
        <dbReference type="SAM" id="SignalP"/>
    </source>
</evidence>
<evidence type="ECO:0000313" key="3">
    <source>
        <dbReference type="EMBL" id="MDM4016636.1"/>
    </source>
</evidence>
<dbReference type="Pfam" id="PF06439">
    <property type="entry name" value="3keto-disac_hyd"/>
    <property type="match status" value="1"/>
</dbReference>
<dbReference type="EMBL" id="JASZZN010000009">
    <property type="protein sequence ID" value="MDM4016636.1"/>
    <property type="molecule type" value="Genomic_DNA"/>
</dbReference>
<proteinExistence type="predicted"/>
<dbReference type="RefSeq" id="WP_230776850.1">
    <property type="nucleotide sequence ID" value="NZ_JAJMQV010000088.1"/>
</dbReference>
<dbReference type="InterPro" id="IPR010496">
    <property type="entry name" value="AL/BT2_dom"/>
</dbReference>
<evidence type="ECO:0000259" key="2">
    <source>
        <dbReference type="Pfam" id="PF06439"/>
    </source>
</evidence>
<protein>
    <submittedName>
        <fullName evidence="3">DUF1080 domain-containing protein</fullName>
    </submittedName>
</protein>
<comment type="caution">
    <text evidence="3">The sequence shown here is derived from an EMBL/GenBank/DDBJ whole genome shotgun (WGS) entry which is preliminary data.</text>
</comment>